<feature type="compositionally biased region" description="Pro residues" evidence="1">
    <location>
        <begin position="1"/>
        <end position="14"/>
    </location>
</feature>
<feature type="compositionally biased region" description="Gly residues" evidence="1">
    <location>
        <begin position="39"/>
        <end position="51"/>
    </location>
</feature>
<comment type="caution">
    <text evidence="3">The sequence shown here is derived from an EMBL/GenBank/DDBJ whole genome shotgun (WGS) entry which is preliminary data.</text>
</comment>
<evidence type="ECO:0000313" key="3">
    <source>
        <dbReference type="EMBL" id="GGO57809.1"/>
    </source>
</evidence>
<keyword evidence="2" id="KW-1133">Transmembrane helix</keyword>
<keyword evidence="2" id="KW-0812">Transmembrane</keyword>
<dbReference type="Proteomes" id="UP000631535">
    <property type="component" value="Unassembled WGS sequence"/>
</dbReference>
<evidence type="ECO:0008006" key="5">
    <source>
        <dbReference type="Google" id="ProtNLM"/>
    </source>
</evidence>
<feature type="compositionally biased region" description="Gly residues" evidence="1">
    <location>
        <begin position="65"/>
        <end position="101"/>
    </location>
</feature>
<organism evidence="3 4">
    <name type="scientific">Streptomyces daqingensis</name>
    <dbReference type="NCBI Taxonomy" id="1472640"/>
    <lineage>
        <taxon>Bacteria</taxon>
        <taxon>Bacillati</taxon>
        <taxon>Actinomycetota</taxon>
        <taxon>Actinomycetes</taxon>
        <taxon>Kitasatosporales</taxon>
        <taxon>Streptomycetaceae</taxon>
        <taxon>Streptomyces</taxon>
    </lineage>
</organism>
<dbReference type="RefSeq" id="WP_373292198.1">
    <property type="nucleotide sequence ID" value="NZ_BMMP01000026.1"/>
</dbReference>
<protein>
    <recommendedName>
        <fullName evidence="5">ABC transporter permease</fullName>
    </recommendedName>
</protein>
<reference evidence="4" key="1">
    <citation type="journal article" date="2019" name="Int. J. Syst. Evol. Microbiol.">
        <title>The Global Catalogue of Microorganisms (GCM) 10K type strain sequencing project: providing services to taxonomists for standard genome sequencing and annotation.</title>
        <authorList>
            <consortium name="The Broad Institute Genomics Platform"/>
            <consortium name="The Broad Institute Genome Sequencing Center for Infectious Disease"/>
            <person name="Wu L."/>
            <person name="Ma J."/>
        </authorList>
    </citation>
    <scope>NUCLEOTIDE SEQUENCE [LARGE SCALE GENOMIC DNA]</scope>
    <source>
        <strain evidence="4">CGMCC 4.7178</strain>
    </source>
</reference>
<feature type="region of interest" description="Disordered" evidence="1">
    <location>
        <begin position="1"/>
        <end position="129"/>
    </location>
</feature>
<name>A0ABQ2MTW5_9ACTN</name>
<evidence type="ECO:0000256" key="1">
    <source>
        <dbReference type="SAM" id="MobiDB-lite"/>
    </source>
</evidence>
<evidence type="ECO:0000313" key="4">
    <source>
        <dbReference type="Proteomes" id="UP000631535"/>
    </source>
</evidence>
<feature type="compositionally biased region" description="Low complexity" evidence="1">
    <location>
        <begin position="52"/>
        <end position="64"/>
    </location>
</feature>
<feature type="transmembrane region" description="Helical" evidence="2">
    <location>
        <begin position="271"/>
        <end position="290"/>
    </location>
</feature>
<feature type="transmembrane region" description="Helical" evidence="2">
    <location>
        <begin position="216"/>
        <end position="236"/>
    </location>
</feature>
<feature type="compositionally biased region" description="Low complexity" evidence="1">
    <location>
        <begin position="29"/>
        <end position="38"/>
    </location>
</feature>
<feature type="transmembrane region" description="Helical" evidence="2">
    <location>
        <begin position="138"/>
        <end position="162"/>
    </location>
</feature>
<gene>
    <name evidence="3" type="ORF">GCM10012287_54550</name>
</gene>
<proteinExistence type="predicted"/>
<keyword evidence="4" id="KW-1185">Reference proteome</keyword>
<feature type="transmembrane region" description="Helical" evidence="2">
    <location>
        <begin position="190"/>
        <end position="209"/>
    </location>
</feature>
<sequence length="312" mass="31813">MNAPTPSSPDPGRPPRSHRDDGRRARSRPAGQPADPHGAPGGPYGGHGPYGSYGEQGAYGFRDSYGGGGYGGDAPYGGRHGGDPYGGPNGGAGDPHGGGYAGDPYEGRNGQGDDVPAYPEYPEYPEHRADRPEVRREVLDGLLCALVVTALGVGLGLMWLWLAPRVPLVTVDGAVFLKDPEGEEAIGADGTFVLLAIGFGVVTGALAFLRSRGGGVGIVVGLTAGALLGSLLAWGLGVWLGPDTDLVAAAKAAGEGKTFDGPLKLQAKSALLVWPLLALIVHLALTGLFGKRDPDPGDPYYPAPGGEGAHGR</sequence>
<evidence type="ECO:0000256" key="2">
    <source>
        <dbReference type="SAM" id="Phobius"/>
    </source>
</evidence>
<keyword evidence="2" id="KW-0472">Membrane</keyword>
<dbReference type="EMBL" id="BMMP01000026">
    <property type="protein sequence ID" value="GGO57809.1"/>
    <property type="molecule type" value="Genomic_DNA"/>
</dbReference>
<accession>A0ABQ2MTW5</accession>